<organism evidence="3 4">
    <name type="scientific">Marinobacterium nitratireducens</name>
    <dbReference type="NCBI Taxonomy" id="518897"/>
    <lineage>
        <taxon>Bacteria</taxon>
        <taxon>Pseudomonadati</taxon>
        <taxon>Pseudomonadota</taxon>
        <taxon>Gammaproteobacteria</taxon>
        <taxon>Oceanospirillales</taxon>
        <taxon>Oceanospirillaceae</taxon>
        <taxon>Marinobacterium</taxon>
    </lineage>
</organism>
<proteinExistence type="predicted"/>
<reference evidence="3 4" key="1">
    <citation type="journal article" date="2014" name="Int. J. Syst. Evol. Microbiol.">
        <title>Complete genome sequence of Corynebacterium casei LMG S-19264T (=DSM 44701T), isolated from a smear-ripened cheese.</title>
        <authorList>
            <consortium name="US DOE Joint Genome Institute (JGI-PGF)"/>
            <person name="Walter F."/>
            <person name="Albersmeier A."/>
            <person name="Kalinowski J."/>
            <person name="Ruckert C."/>
        </authorList>
    </citation>
    <scope>NUCLEOTIDE SEQUENCE [LARGE SCALE GENOMIC DNA]</scope>
    <source>
        <strain evidence="3 4">CGMCC 1.7286</strain>
    </source>
</reference>
<sequence length="82" mass="9454">MGIIRHIDDRLELMGLMLEATGADLARLSGQTLETEFRSAAYRCLGCRREAECERWLSQEHHEDPAPDFCPNSELMNRTRMT</sequence>
<evidence type="ECO:0000256" key="1">
    <source>
        <dbReference type="SAM" id="MobiDB-lite"/>
    </source>
</evidence>
<comment type="caution">
    <text evidence="3">The sequence shown here is derived from an EMBL/GenBank/DDBJ whole genome shotgun (WGS) entry which is preliminary data.</text>
</comment>
<evidence type="ECO:0000259" key="2">
    <source>
        <dbReference type="Pfam" id="PF20056"/>
    </source>
</evidence>
<dbReference type="AlphaFoldDB" id="A0A917ZQ47"/>
<dbReference type="EMBL" id="BMLT01000017">
    <property type="protein sequence ID" value="GGO88426.1"/>
    <property type="molecule type" value="Genomic_DNA"/>
</dbReference>
<evidence type="ECO:0000313" key="3">
    <source>
        <dbReference type="EMBL" id="GGO88426.1"/>
    </source>
</evidence>
<gene>
    <name evidence="3" type="ORF">GCM10011348_43860</name>
</gene>
<dbReference type="InterPro" id="IPR045601">
    <property type="entry name" value="DUF6455"/>
</dbReference>
<evidence type="ECO:0000313" key="4">
    <source>
        <dbReference type="Proteomes" id="UP000599578"/>
    </source>
</evidence>
<feature type="domain" description="DUF6455" evidence="2">
    <location>
        <begin position="1"/>
        <end position="80"/>
    </location>
</feature>
<accession>A0A917ZQ47</accession>
<feature type="region of interest" description="Disordered" evidence="1">
    <location>
        <begin position="62"/>
        <end position="82"/>
    </location>
</feature>
<dbReference type="RefSeq" id="WP_188862783.1">
    <property type="nucleotide sequence ID" value="NZ_BMLT01000017.1"/>
</dbReference>
<dbReference type="Proteomes" id="UP000599578">
    <property type="component" value="Unassembled WGS sequence"/>
</dbReference>
<keyword evidence="4" id="KW-1185">Reference proteome</keyword>
<protein>
    <recommendedName>
        <fullName evidence="2">DUF6455 domain-containing protein</fullName>
    </recommendedName>
</protein>
<dbReference type="Pfam" id="PF20056">
    <property type="entry name" value="DUF6455"/>
    <property type="match status" value="1"/>
</dbReference>
<name>A0A917ZQ47_9GAMM</name>